<feature type="domain" description="MgtC/SapB/SrpB/YhiD N-terminal" evidence="2">
    <location>
        <begin position="9"/>
        <end position="128"/>
    </location>
</feature>
<evidence type="ECO:0000259" key="3">
    <source>
        <dbReference type="Pfam" id="PF13194"/>
    </source>
</evidence>
<dbReference type="Pfam" id="PF02308">
    <property type="entry name" value="MgtC"/>
    <property type="match status" value="1"/>
</dbReference>
<accession>A0A5M6CZS4</accession>
<dbReference type="InterPro" id="IPR025105">
    <property type="entry name" value="DUF4010"/>
</dbReference>
<keyword evidence="1" id="KW-1133">Transmembrane helix</keyword>
<dbReference type="Pfam" id="PF13194">
    <property type="entry name" value="DUF4010"/>
    <property type="match status" value="1"/>
</dbReference>
<feature type="transmembrane region" description="Helical" evidence="1">
    <location>
        <begin position="95"/>
        <end position="121"/>
    </location>
</feature>
<proteinExistence type="predicted"/>
<feature type="transmembrane region" description="Helical" evidence="1">
    <location>
        <begin position="364"/>
        <end position="386"/>
    </location>
</feature>
<evidence type="ECO:0000256" key="1">
    <source>
        <dbReference type="SAM" id="Phobius"/>
    </source>
</evidence>
<dbReference type="RefSeq" id="WP_150078302.1">
    <property type="nucleotide sequence ID" value="NZ_VWOX01000012.1"/>
</dbReference>
<organism evidence="4 5">
    <name type="scientific">Roseiconus nitratireducens</name>
    <dbReference type="NCBI Taxonomy" id="2605748"/>
    <lineage>
        <taxon>Bacteria</taxon>
        <taxon>Pseudomonadati</taxon>
        <taxon>Planctomycetota</taxon>
        <taxon>Planctomycetia</taxon>
        <taxon>Pirellulales</taxon>
        <taxon>Pirellulaceae</taxon>
        <taxon>Roseiconus</taxon>
    </lineage>
</organism>
<dbReference type="Proteomes" id="UP000324479">
    <property type="component" value="Unassembled WGS sequence"/>
</dbReference>
<dbReference type="InterPro" id="IPR049177">
    <property type="entry name" value="MgtC_SapB_SrpB_YhiD_N"/>
</dbReference>
<feature type="transmembrane region" description="Helical" evidence="1">
    <location>
        <begin position="228"/>
        <end position="249"/>
    </location>
</feature>
<dbReference type="EMBL" id="VWOX01000012">
    <property type="protein sequence ID" value="KAA5540737.1"/>
    <property type="molecule type" value="Genomic_DNA"/>
</dbReference>
<evidence type="ECO:0000313" key="5">
    <source>
        <dbReference type="Proteomes" id="UP000324479"/>
    </source>
</evidence>
<feature type="transmembrane region" description="Helical" evidence="1">
    <location>
        <begin position="33"/>
        <end position="50"/>
    </location>
</feature>
<keyword evidence="1" id="KW-0812">Transmembrane</keyword>
<name>A0A5M6CZS4_9BACT</name>
<comment type="caution">
    <text evidence="4">The sequence shown here is derived from an EMBL/GenBank/DDBJ whole genome shotgun (WGS) entry which is preliminary data.</text>
</comment>
<feature type="transmembrane region" description="Helical" evidence="1">
    <location>
        <begin position="172"/>
        <end position="190"/>
    </location>
</feature>
<protein>
    <submittedName>
        <fullName evidence="4">MgtC/SapB family protein</fullName>
    </submittedName>
</protein>
<dbReference type="PANTHER" id="PTHR39084">
    <property type="entry name" value="MEMBRANE PROTEIN-RELATED"/>
    <property type="match status" value="1"/>
</dbReference>
<feature type="transmembrane region" description="Helical" evidence="1">
    <location>
        <begin position="57"/>
        <end position="75"/>
    </location>
</feature>
<dbReference type="AlphaFoldDB" id="A0A5M6CZS4"/>
<keyword evidence="5" id="KW-1185">Reference proteome</keyword>
<keyword evidence="1" id="KW-0472">Membrane</keyword>
<feature type="transmembrane region" description="Helical" evidence="1">
    <location>
        <begin position="261"/>
        <end position="283"/>
    </location>
</feature>
<feature type="transmembrane region" description="Helical" evidence="1">
    <location>
        <begin position="393"/>
        <end position="411"/>
    </location>
</feature>
<evidence type="ECO:0000313" key="4">
    <source>
        <dbReference type="EMBL" id="KAA5540737.1"/>
    </source>
</evidence>
<feature type="transmembrane region" description="Helical" evidence="1">
    <location>
        <begin position="303"/>
        <end position="320"/>
    </location>
</feature>
<reference evidence="4 5" key="1">
    <citation type="submission" date="2019-08" db="EMBL/GenBank/DDBJ databases">
        <authorList>
            <person name="Dhanesh K."/>
            <person name="Kumar G."/>
            <person name="Sasikala C."/>
            <person name="Venkata Ramana C."/>
        </authorList>
    </citation>
    <scope>NUCLEOTIDE SEQUENCE [LARGE SCALE GENOMIC DNA]</scope>
    <source>
        <strain evidence="4 5">JC645</strain>
    </source>
</reference>
<feature type="domain" description="DUF4010" evidence="3">
    <location>
        <begin position="177"/>
        <end position="385"/>
    </location>
</feature>
<dbReference type="PANTHER" id="PTHR39084:SF1">
    <property type="entry name" value="DUF4010 DOMAIN-CONTAINING PROTEIN"/>
    <property type="match status" value="1"/>
</dbReference>
<evidence type="ECO:0000259" key="2">
    <source>
        <dbReference type="Pfam" id="PF02308"/>
    </source>
</evidence>
<sequence>MEWSVVQKLVISLALGLLVGFQREWSAPHVAGIRTFALVTLFGTVMGLLLSSLGEWIVIAGVLALTSMIVVVNVMKSAGRHEVHGLTTQVAALVMYAVGVTVAIDQFALAVLVGAGVAMLLHWKQPLHVFVQRIGDKDIRAIFQLVLIGLIVLPVLPNRAFGPYGVLNPYEIWLMVVLICGISVGSYLAQKFLGAKAGTVLSGIFGGMISSTATTVSNSRHAKRSPEASNLASLVIMIASTIVFARVILEIAVVAPETLRLLVPPIATLMLIMVVICGVLYFITRNKNREIPLPEDPADLKAAILFGILYAAVLFAVAIVKEHFGDRTLYGVAALSGLTDMDAITLSTARMIKADRLDVDTGWRMILVGGMSNLVFKGFAVAFLGSRQLLRRIAVLFGLSFLGGVLVLIFWP</sequence>
<feature type="transmembrane region" description="Helical" evidence="1">
    <location>
        <begin position="141"/>
        <end position="160"/>
    </location>
</feature>
<gene>
    <name evidence="4" type="ORF">FYK55_20345</name>
</gene>